<organism evidence="9 10">
    <name type="scientific">Agrilutibacter solisilvae</name>
    <dbReference type="NCBI Taxonomy" id="2763317"/>
    <lineage>
        <taxon>Bacteria</taxon>
        <taxon>Pseudomonadati</taxon>
        <taxon>Pseudomonadota</taxon>
        <taxon>Gammaproteobacteria</taxon>
        <taxon>Lysobacterales</taxon>
        <taxon>Lysobacteraceae</taxon>
        <taxon>Agrilutibacter</taxon>
    </lineage>
</organism>
<dbReference type="Pfam" id="PF13144">
    <property type="entry name" value="ChapFlgA"/>
    <property type="match status" value="1"/>
</dbReference>
<feature type="domain" description="SAF" evidence="8">
    <location>
        <begin position="105"/>
        <end position="167"/>
    </location>
</feature>
<dbReference type="AlphaFoldDB" id="A0A974XZ54"/>
<accession>A0A974XZ54</accession>
<protein>
    <recommendedName>
        <fullName evidence="3 7">Flagella basal body P-ring formation protein FlgA</fullName>
    </recommendedName>
</protein>
<evidence type="ECO:0000256" key="4">
    <source>
        <dbReference type="ARBA" id="ARBA00022729"/>
    </source>
</evidence>
<dbReference type="NCBIfam" id="TIGR03170">
    <property type="entry name" value="flgA_cterm"/>
    <property type="match status" value="1"/>
</dbReference>
<dbReference type="InterPro" id="IPR013974">
    <property type="entry name" value="SAF"/>
</dbReference>
<evidence type="ECO:0000256" key="7">
    <source>
        <dbReference type="RuleBase" id="RU362063"/>
    </source>
</evidence>
<evidence type="ECO:0000313" key="10">
    <source>
        <dbReference type="Proteomes" id="UP000639274"/>
    </source>
</evidence>
<evidence type="ECO:0000256" key="1">
    <source>
        <dbReference type="ARBA" id="ARBA00004418"/>
    </source>
</evidence>
<evidence type="ECO:0000256" key="5">
    <source>
        <dbReference type="ARBA" id="ARBA00022764"/>
    </source>
</evidence>
<dbReference type="KEGG" id="lsf:I8J32_012875"/>
<dbReference type="PANTHER" id="PTHR36307">
    <property type="entry name" value="FLAGELLA BASAL BODY P-RING FORMATION PROTEIN FLGA"/>
    <property type="match status" value="1"/>
</dbReference>
<dbReference type="PANTHER" id="PTHR36307:SF1">
    <property type="entry name" value="FLAGELLA BASAL BODY P-RING FORMATION PROTEIN FLGA"/>
    <property type="match status" value="1"/>
</dbReference>
<keyword evidence="9" id="KW-0969">Cilium</keyword>
<evidence type="ECO:0000259" key="8">
    <source>
        <dbReference type="SMART" id="SM00858"/>
    </source>
</evidence>
<dbReference type="GO" id="GO:0042597">
    <property type="term" value="C:periplasmic space"/>
    <property type="evidence" value="ECO:0007669"/>
    <property type="project" value="UniProtKB-SubCell"/>
</dbReference>
<dbReference type="InterPro" id="IPR017585">
    <property type="entry name" value="SAF_FlgA"/>
</dbReference>
<dbReference type="Gene3D" id="2.30.30.760">
    <property type="match status" value="1"/>
</dbReference>
<keyword evidence="7" id="KW-1005">Bacterial flagellum biogenesis</keyword>
<reference evidence="9 10" key="1">
    <citation type="submission" date="2021-03" db="EMBL/GenBank/DDBJ databases">
        <title>Lysobacter sp. nov. isolated from soil of gangwondo yeongwol, south Korea.</title>
        <authorList>
            <person name="Kim K.R."/>
            <person name="Kim K.H."/>
            <person name="Jeon C.O."/>
        </authorList>
    </citation>
    <scope>NUCLEOTIDE SEQUENCE [LARGE SCALE GENOMIC DNA]</scope>
    <source>
        <strain evidence="9 10">R19</strain>
    </source>
</reference>
<dbReference type="RefSeq" id="WP_200612834.1">
    <property type="nucleotide sequence ID" value="NZ_CP071518.1"/>
</dbReference>
<dbReference type="EMBL" id="CP071518">
    <property type="protein sequence ID" value="QSX77630.1"/>
    <property type="molecule type" value="Genomic_DNA"/>
</dbReference>
<evidence type="ECO:0000256" key="6">
    <source>
        <dbReference type="ARBA" id="ARBA00025643"/>
    </source>
</evidence>
<evidence type="ECO:0000313" key="9">
    <source>
        <dbReference type="EMBL" id="QSX77630.1"/>
    </source>
</evidence>
<evidence type="ECO:0000256" key="2">
    <source>
        <dbReference type="ARBA" id="ARBA00010474"/>
    </source>
</evidence>
<evidence type="ECO:0000256" key="3">
    <source>
        <dbReference type="ARBA" id="ARBA00014754"/>
    </source>
</evidence>
<dbReference type="SMART" id="SM00858">
    <property type="entry name" value="SAF"/>
    <property type="match status" value="1"/>
</dbReference>
<keyword evidence="10" id="KW-1185">Reference proteome</keyword>
<proteinExistence type="inferred from homology"/>
<dbReference type="Gene3D" id="3.90.1210.10">
    <property type="entry name" value="Antifreeze-like/N-acetylneuraminic acid synthase C-terminal domain"/>
    <property type="match status" value="1"/>
</dbReference>
<keyword evidence="9" id="KW-0282">Flagellum</keyword>
<keyword evidence="5 7" id="KW-0574">Periplasm</keyword>
<feature type="chain" id="PRO_5038160235" description="Flagella basal body P-ring formation protein FlgA" evidence="7">
    <location>
        <begin position="31"/>
        <end position="230"/>
    </location>
</feature>
<comment type="similarity">
    <text evidence="2 7">Belongs to the FlgA family.</text>
</comment>
<gene>
    <name evidence="9" type="primary">flgA</name>
    <name evidence="9" type="ORF">I8J32_012875</name>
</gene>
<comment type="function">
    <text evidence="6 7">Involved in the assembly process of the P-ring formation. It may associate with FlgF on the rod constituting a structure essential for the P-ring assembly or may act as a modulator protein for the P-ring assembly.</text>
</comment>
<feature type="signal peptide" evidence="7">
    <location>
        <begin position="1"/>
        <end position="30"/>
    </location>
</feature>
<keyword evidence="9" id="KW-0966">Cell projection</keyword>
<name>A0A974XZ54_9GAMM</name>
<comment type="subcellular location">
    <subcellularLocation>
        <location evidence="1 7">Periplasm</location>
    </subcellularLocation>
</comment>
<sequence>MRPSTTKSRHGGEIAALALLAIAAAAAARGAEPEMQSMEEVRTVAIAAMGAQPDQAQATIAAGLRLRRCAQPLQAVASSARMAQVRCGDVPGWQLYVPVRIRQEAQVVTLKRPAAAGVPITADQLVVQRRDVGGAAAPAFTDPAQLIGQVPSRAMAPGVIPTQADIAVGTPLRRGDPVMLVARHGGVEVRMEGRALGPAQAGGRISVENTASHRVLRGRLAGDGLVELLP</sequence>
<keyword evidence="4 7" id="KW-0732">Signal</keyword>
<dbReference type="InterPro" id="IPR039246">
    <property type="entry name" value="Flagellar_FlgA"/>
</dbReference>
<dbReference type="CDD" id="cd11614">
    <property type="entry name" value="SAF_CpaB_FlgA_like"/>
    <property type="match status" value="1"/>
</dbReference>
<dbReference type="GO" id="GO:0044780">
    <property type="term" value="P:bacterial-type flagellum assembly"/>
    <property type="evidence" value="ECO:0007669"/>
    <property type="project" value="InterPro"/>
</dbReference>
<dbReference type="Proteomes" id="UP000639274">
    <property type="component" value="Chromosome"/>
</dbReference>